<dbReference type="GO" id="GO:0043565">
    <property type="term" value="F:sequence-specific DNA binding"/>
    <property type="evidence" value="ECO:0007669"/>
    <property type="project" value="TreeGrafter"/>
</dbReference>
<evidence type="ECO:0000313" key="3">
    <source>
        <dbReference type="EMBL" id="KAE8077052.1"/>
    </source>
</evidence>
<dbReference type="GO" id="GO:0005634">
    <property type="term" value="C:nucleus"/>
    <property type="evidence" value="ECO:0007669"/>
    <property type="project" value="TreeGrafter"/>
</dbReference>
<sequence>MEVDLSCLGGGMNILRHHAHIFYDFARRRFALKVLGKNGCFVEGVLHLPGNPPVKLDSQDLIDPDWRQGVLLPPPFSLSLNLSSIQSEENNHLD</sequence>
<dbReference type="AlphaFoldDB" id="A0A5N6RDQ7"/>
<dbReference type="InterPro" id="IPR045178">
    <property type="entry name" value="Fhl1/FHA1"/>
</dbReference>
<dbReference type="PANTHER" id="PTHR21712">
    <property type="entry name" value="PRE-RRNA-PROCESSING PROTEIN FHL1"/>
    <property type="match status" value="1"/>
</dbReference>
<dbReference type="GO" id="GO:0060962">
    <property type="term" value="P:regulation of ribosomal protein gene transcription by RNA polymerase II"/>
    <property type="evidence" value="ECO:0007669"/>
    <property type="project" value="InterPro"/>
</dbReference>
<evidence type="ECO:0000256" key="1">
    <source>
        <dbReference type="ARBA" id="ARBA00023242"/>
    </source>
</evidence>
<dbReference type="Pfam" id="PF00498">
    <property type="entry name" value="FHA"/>
    <property type="match status" value="1"/>
</dbReference>
<proteinExistence type="predicted"/>
<accession>A0A5N6RDQ7</accession>
<evidence type="ECO:0000259" key="2">
    <source>
        <dbReference type="PROSITE" id="PS50006"/>
    </source>
</evidence>
<dbReference type="Proteomes" id="UP000327013">
    <property type="component" value="Chromosome 6"/>
</dbReference>
<dbReference type="InterPro" id="IPR000253">
    <property type="entry name" value="FHA_dom"/>
</dbReference>
<keyword evidence="4" id="KW-1185">Reference proteome</keyword>
<name>A0A5N6RDQ7_9ROSI</name>
<dbReference type="PROSITE" id="PS50006">
    <property type="entry name" value="FHA_DOMAIN"/>
    <property type="match status" value="1"/>
</dbReference>
<dbReference type="PANTHER" id="PTHR21712:SF29">
    <property type="entry name" value="PRE-RRNA-PROCESSING PROTEIN FHL1"/>
    <property type="match status" value="1"/>
</dbReference>
<protein>
    <recommendedName>
        <fullName evidence="2">FHA domain-containing protein</fullName>
    </recommendedName>
</protein>
<dbReference type="EMBL" id="CM017326">
    <property type="protein sequence ID" value="KAE8077052.1"/>
    <property type="molecule type" value="Genomic_DNA"/>
</dbReference>
<feature type="domain" description="FHA" evidence="2">
    <location>
        <begin position="1"/>
        <end position="47"/>
    </location>
</feature>
<gene>
    <name evidence="3" type="ORF">FH972_015657</name>
</gene>
<evidence type="ECO:0000313" key="4">
    <source>
        <dbReference type="Proteomes" id="UP000327013"/>
    </source>
</evidence>
<reference evidence="3 4" key="1">
    <citation type="submission" date="2019-06" db="EMBL/GenBank/DDBJ databases">
        <title>A chromosomal-level reference genome of Carpinus fangiana (Coryloideae, Betulaceae).</title>
        <authorList>
            <person name="Yang X."/>
            <person name="Wang Z."/>
            <person name="Zhang L."/>
            <person name="Hao G."/>
            <person name="Liu J."/>
            <person name="Yang Y."/>
        </authorList>
    </citation>
    <scope>NUCLEOTIDE SEQUENCE [LARGE SCALE GENOMIC DNA]</scope>
    <source>
        <strain evidence="3">Cfa_2016G</strain>
        <tissue evidence="3">Leaf</tissue>
    </source>
</reference>
<dbReference type="InterPro" id="IPR008984">
    <property type="entry name" value="SMAD_FHA_dom_sf"/>
</dbReference>
<organism evidence="3 4">
    <name type="scientific">Carpinus fangiana</name>
    <dbReference type="NCBI Taxonomy" id="176857"/>
    <lineage>
        <taxon>Eukaryota</taxon>
        <taxon>Viridiplantae</taxon>
        <taxon>Streptophyta</taxon>
        <taxon>Embryophyta</taxon>
        <taxon>Tracheophyta</taxon>
        <taxon>Spermatophyta</taxon>
        <taxon>Magnoliopsida</taxon>
        <taxon>eudicotyledons</taxon>
        <taxon>Gunneridae</taxon>
        <taxon>Pentapetalae</taxon>
        <taxon>rosids</taxon>
        <taxon>fabids</taxon>
        <taxon>Fagales</taxon>
        <taxon>Betulaceae</taxon>
        <taxon>Carpinus</taxon>
    </lineage>
</organism>
<keyword evidence="1" id="KW-0539">Nucleus</keyword>
<dbReference type="SUPFAM" id="SSF49879">
    <property type="entry name" value="SMAD/FHA domain"/>
    <property type="match status" value="1"/>
</dbReference>
<dbReference type="OrthoDB" id="691130at2759"/>